<keyword evidence="3" id="KW-0560">Oxidoreductase</keyword>
<dbReference type="PANTHER" id="PTHR24320:SF282">
    <property type="entry name" value="WW DOMAIN-CONTAINING OXIDOREDUCTASE"/>
    <property type="match status" value="1"/>
</dbReference>
<dbReference type="Proteomes" id="UP000054771">
    <property type="component" value="Unassembled WGS sequence"/>
</dbReference>
<dbReference type="PANTHER" id="PTHR24320">
    <property type="entry name" value="RETINOL DEHYDROGENASE"/>
    <property type="match status" value="1"/>
</dbReference>
<dbReference type="InterPro" id="IPR002347">
    <property type="entry name" value="SDR_fam"/>
</dbReference>
<evidence type="ECO:0000313" key="5">
    <source>
        <dbReference type="Proteomes" id="UP000054771"/>
    </source>
</evidence>
<proteinExistence type="inferred from homology"/>
<evidence type="ECO:0000313" key="4">
    <source>
        <dbReference type="EMBL" id="CEL08953.1"/>
    </source>
</evidence>
<gene>
    <name evidence="4" type="ORF">ASPCAL12097</name>
</gene>
<protein>
    <recommendedName>
        <fullName evidence="6">Short-chain dehydrogenase</fullName>
    </recommendedName>
</protein>
<organism evidence="4 5">
    <name type="scientific">Aspergillus calidoustus</name>
    <dbReference type="NCBI Taxonomy" id="454130"/>
    <lineage>
        <taxon>Eukaryota</taxon>
        <taxon>Fungi</taxon>
        <taxon>Dikarya</taxon>
        <taxon>Ascomycota</taxon>
        <taxon>Pezizomycotina</taxon>
        <taxon>Eurotiomycetes</taxon>
        <taxon>Eurotiomycetidae</taxon>
        <taxon>Eurotiales</taxon>
        <taxon>Aspergillaceae</taxon>
        <taxon>Aspergillus</taxon>
        <taxon>Aspergillus subgen. Nidulantes</taxon>
    </lineage>
</organism>
<sequence>MPTFSSQDIPDLHDQVIIVTGGNAGLGYKTVCQLSLHNPARVYLAARLKDKATMTIKDLQETNLGVADVQFLYLDLALFKSVKAAAAEFLSKESYLDILVNNTGIMMTPEGLTEEGFEIQFGTNVMGPALFRR</sequence>
<dbReference type="OrthoDB" id="191139at2759"/>
<dbReference type="SUPFAM" id="SSF51735">
    <property type="entry name" value="NAD(P)-binding Rossmann-fold domains"/>
    <property type="match status" value="1"/>
</dbReference>
<dbReference type="GO" id="GO:0016491">
    <property type="term" value="F:oxidoreductase activity"/>
    <property type="evidence" value="ECO:0007669"/>
    <property type="project" value="UniProtKB-KW"/>
</dbReference>
<keyword evidence="5" id="KW-1185">Reference proteome</keyword>
<dbReference type="OMA" id="WESAIHL"/>
<dbReference type="EMBL" id="CDMC01000012">
    <property type="protein sequence ID" value="CEL08953.1"/>
    <property type="molecule type" value="Genomic_DNA"/>
</dbReference>
<reference evidence="5" key="1">
    <citation type="journal article" date="2016" name="Genome Announc.">
        <title>Draft genome sequences of fungus Aspergillus calidoustus.</title>
        <authorList>
            <person name="Horn F."/>
            <person name="Linde J."/>
            <person name="Mattern D.J."/>
            <person name="Walther G."/>
            <person name="Guthke R."/>
            <person name="Scherlach K."/>
            <person name="Martin K."/>
            <person name="Brakhage A.A."/>
            <person name="Petzke L."/>
            <person name="Valiante V."/>
        </authorList>
    </citation>
    <scope>NUCLEOTIDE SEQUENCE [LARGE SCALE GENOMIC DNA]</scope>
    <source>
        <strain evidence="5">SF006504</strain>
    </source>
</reference>
<evidence type="ECO:0000256" key="1">
    <source>
        <dbReference type="ARBA" id="ARBA00006484"/>
    </source>
</evidence>
<evidence type="ECO:0000256" key="3">
    <source>
        <dbReference type="ARBA" id="ARBA00023002"/>
    </source>
</evidence>
<dbReference type="InterPro" id="IPR036291">
    <property type="entry name" value="NAD(P)-bd_dom_sf"/>
</dbReference>
<comment type="similarity">
    <text evidence="1">Belongs to the short-chain dehydrogenases/reductases (SDR) family.</text>
</comment>
<dbReference type="Gene3D" id="3.40.50.720">
    <property type="entry name" value="NAD(P)-binding Rossmann-like Domain"/>
    <property type="match status" value="1"/>
</dbReference>
<dbReference type="AlphaFoldDB" id="A0A0U5CFD8"/>
<dbReference type="Pfam" id="PF00106">
    <property type="entry name" value="adh_short"/>
    <property type="match status" value="1"/>
</dbReference>
<name>A0A0U5CFD8_ASPCI</name>
<accession>A0A0U5CFD8</accession>
<dbReference type="PRINTS" id="PR00081">
    <property type="entry name" value="GDHRDH"/>
</dbReference>
<evidence type="ECO:0000256" key="2">
    <source>
        <dbReference type="ARBA" id="ARBA00022857"/>
    </source>
</evidence>
<evidence type="ECO:0008006" key="6">
    <source>
        <dbReference type="Google" id="ProtNLM"/>
    </source>
</evidence>
<dbReference type="STRING" id="454130.A0A0U5CFD8"/>
<keyword evidence="2" id="KW-0521">NADP</keyword>